<evidence type="ECO:0000313" key="2">
    <source>
        <dbReference type="Proteomes" id="UP000499080"/>
    </source>
</evidence>
<dbReference type="Proteomes" id="UP000499080">
    <property type="component" value="Unassembled WGS sequence"/>
</dbReference>
<dbReference type="EMBL" id="BGPR01068068">
    <property type="protein sequence ID" value="GBO42108.1"/>
    <property type="molecule type" value="Genomic_DNA"/>
</dbReference>
<dbReference type="AlphaFoldDB" id="A0A4Y2WZ06"/>
<gene>
    <name evidence="1" type="ORF">AVEN_95647_1</name>
</gene>
<proteinExistence type="predicted"/>
<organism evidence="1 2">
    <name type="scientific">Araneus ventricosus</name>
    <name type="common">Orbweaver spider</name>
    <name type="synonym">Epeira ventricosa</name>
    <dbReference type="NCBI Taxonomy" id="182803"/>
    <lineage>
        <taxon>Eukaryota</taxon>
        <taxon>Metazoa</taxon>
        <taxon>Ecdysozoa</taxon>
        <taxon>Arthropoda</taxon>
        <taxon>Chelicerata</taxon>
        <taxon>Arachnida</taxon>
        <taxon>Araneae</taxon>
        <taxon>Araneomorphae</taxon>
        <taxon>Entelegynae</taxon>
        <taxon>Araneoidea</taxon>
        <taxon>Araneidae</taxon>
        <taxon>Araneus</taxon>
    </lineage>
</organism>
<evidence type="ECO:0000313" key="1">
    <source>
        <dbReference type="EMBL" id="GBO42108.1"/>
    </source>
</evidence>
<accession>A0A4Y2WZ06</accession>
<name>A0A4Y2WZ06_ARAVE</name>
<protein>
    <submittedName>
        <fullName evidence="1">Uncharacterized protein</fullName>
    </submittedName>
</protein>
<sequence>MSSLCSKSGVRTIIRRGETSSQIMQVFRMLLPVLTWAIVMCTAMRNEGTVFLSRLLLNADTDEYELYLRYDFQSYECISNRITANRTHHKIRLTDPLSSLQTELIIKDFNGSLITGYKPELILKIRFDLDSSIVTTN</sequence>
<comment type="caution">
    <text evidence="1">The sequence shown here is derived from an EMBL/GenBank/DDBJ whole genome shotgun (WGS) entry which is preliminary data.</text>
</comment>
<keyword evidence="2" id="KW-1185">Reference proteome</keyword>
<reference evidence="1 2" key="1">
    <citation type="journal article" date="2019" name="Sci. Rep.">
        <title>Orb-weaving spider Araneus ventricosus genome elucidates the spidroin gene catalogue.</title>
        <authorList>
            <person name="Kono N."/>
            <person name="Nakamura H."/>
            <person name="Ohtoshi R."/>
            <person name="Moran D.A.P."/>
            <person name="Shinohara A."/>
            <person name="Yoshida Y."/>
            <person name="Fujiwara M."/>
            <person name="Mori M."/>
            <person name="Tomita M."/>
            <person name="Arakawa K."/>
        </authorList>
    </citation>
    <scope>NUCLEOTIDE SEQUENCE [LARGE SCALE GENOMIC DNA]</scope>
</reference>